<reference evidence="1 2" key="1">
    <citation type="submission" date="2015-10" db="EMBL/GenBank/DDBJ databases">
        <authorList>
            <person name="Gilbert D.G."/>
        </authorList>
    </citation>
    <scope>NUCLEOTIDE SEQUENCE [LARGE SCALE GENOMIC DNA]</scope>
    <source>
        <strain evidence="1">COMA1</strain>
    </source>
</reference>
<name>A0A0S4L3F8_9BACT</name>
<organism evidence="1 2">
    <name type="scientific">Candidatus Nitrospira nitrosa</name>
    <dbReference type="NCBI Taxonomy" id="1742972"/>
    <lineage>
        <taxon>Bacteria</taxon>
        <taxon>Pseudomonadati</taxon>
        <taxon>Nitrospirota</taxon>
        <taxon>Nitrospiria</taxon>
        <taxon>Nitrospirales</taxon>
        <taxon>Nitrospiraceae</taxon>
        <taxon>Nitrospira</taxon>
    </lineage>
</organism>
<evidence type="ECO:0000313" key="2">
    <source>
        <dbReference type="Proteomes" id="UP000199032"/>
    </source>
</evidence>
<dbReference type="RefSeq" id="WP_090741998.1">
    <property type="nucleotide sequence ID" value="NZ_CZQA01000001.1"/>
</dbReference>
<dbReference type="AlphaFoldDB" id="A0A0S4L3F8"/>
<protein>
    <submittedName>
        <fullName evidence="1">Uncharacterized protein</fullName>
    </submittedName>
</protein>
<dbReference type="OrthoDB" id="9887019at2"/>
<dbReference type="EMBL" id="CZQA01000001">
    <property type="protein sequence ID" value="CUS31248.1"/>
    <property type="molecule type" value="Genomic_DNA"/>
</dbReference>
<accession>A0A0S4L3F8</accession>
<proteinExistence type="predicted"/>
<keyword evidence="2" id="KW-1185">Reference proteome</keyword>
<gene>
    <name evidence="1" type="ORF">COMA1_10011</name>
</gene>
<evidence type="ECO:0000313" key="1">
    <source>
        <dbReference type="EMBL" id="CUS31248.1"/>
    </source>
</evidence>
<sequence>MNVKGFILEDDQGREFVMVCEKPYLQPGRTFSLRGWQRRRLVPLHYSERELRRIVGGVLVTLDDLFKSLPRFPNCVKTSCSAEEGSTTPPLRKPLLLRKVGKDGNCAST</sequence>
<dbReference type="Proteomes" id="UP000199032">
    <property type="component" value="Unassembled WGS sequence"/>
</dbReference>